<feature type="region of interest" description="Disordered" evidence="2">
    <location>
        <begin position="375"/>
        <end position="558"/>
    </location>
</feature>
<reference evidence="5 6" key="1">
    <citation type="submission" date="2020-08" db="EMBL/GenBank/DDBJ databases">
        <title>Sequencing the genomes of 1000 actinobacteria strains.</title>
        <authorList>
            <person name="Klenk H.-P."/>
        </authorList>
    </citation>
    <scope>NUCLEOTIDE SEQUENCE [LARGE SCALE GENOMIC DNA]</scope>
    <source>
        <strain evidence="5 6">DSM 22242</strain>
    </source>
</reference>
<evidence type="ECO:0000313" key="5">
    <source>
        <dbReference type="EMBL" id="MBB3170881.1"/>
    </source>
</evidence>
<keyword evidence="3" id="KW-0472">Membrane</keyword>
<feature type="compositionally biased region" description="Low complexity" evidence="2">
    <location>
        <begin position="521"/>
        <end position="530"/>
    </location>
</feature>
<dbReference type="NCBIfam" id="TIGR00350">
    <property type="entry name" value="lytR_cpsA_psr"/>
    <property type="match status" value="1"/>
</dbReference>
<protein>
    <submittedName>
        <fullName evidence="5">LCP family protein required for cell wall assembly</fullName>
    </submittedName>
</protein>
<feature type="compositionally biased region" description="Low complexity" evidence="2">
    <location>
        <begin position="385"/>
        <end position="403"/>
    </location>
</feature>
<feature type="compositionally biased region" description="Low complexity" evidence="2">
    <location>
        <begin position="15"/>
        <end position="33"/>
    </location>
</feature>
<organism evidence="5 6">
    <name type="scientific">Parvibacter caecicola</name>
    <dbReference type="NCBI Taxonomy" id="747645"/>
    <lineage>
        <taxon>Bacteria</taxon>
        <taxon>Bacillati</taxon>
        <taxon>Actinomycetota</taxon>
        <taxon>Coriobacteriia</taxon>
        <taxon>Coriobacteriales</taxon>
        <taxon>Coriobacteriaceae</taxon>
        <taxon>Parvibacter</taxon>
    </lineage>
</organism>
<evidence type="ECO:0000256" key="3">
    <source>
        <dbReference type="SAM" id="Phobius"/>
    </source>
</evidence>
<feature type="transmembrane region" description="Helical" evidence="3">
    <location>
        <begin position="53"/>
        <end position="76"/>
    </location>
</feature>
<dbReference type="GeneID" id="93357244"/>
<gene>
    <name evidence="5" type="ORF">FHR31_000661</name>
</gene>
<proteinExistence type="inferred from homology"/>
<comment type="caution">
    <text evidence="5">The sequence shown here is derived from an EMBL/GenBank/DDBJ whole genome shotgun (WGS) entry which is preliminary data.</text>
</comment>
<dbReference type="PANTHER" id="PTHR33392:SF6">
    <property type="entry name" value="POLYISOPRENYL-TEICHOIC ACID--PEPTIDOGLYCAN TEICHOIC ACID TRANSFERASE TAGU"/>
    <property type="match status" value="1"/>
</dbReference>
<feature type="region of interest" description="Disordered" evidence="2">
    <location>
        <begin position="1"/>
        <end position="46"/>
    </location>
</feature>
<sequence>MKNDSQKSASETEALSKASAAGAHAAPSASGPVPDAPPAADAPPKTPMKKRNIAIAIVAAALALVAIGCGVASAFLNNVSQELNQGAKTEQEIKDIERALPEKKKEPGEPFYMLLIGSDRREGDPSMGQRSDTNIVARIDPANNTVILLSIPRDTKIQIEGYGTNKFNAAYAFKGTAGAIEAANELLGIEISHYAEVNFSELVGLVDAVGGVDIDVDTRINDTKADLDSDSAHVVLEEGPQHLNGTQALSYARSRKFVDGDFTRTSHQRQLVAAIVQKVMSLPLTDLPGVIEKGAKCVTTDLTIAELLDLAQRFDDPSQLKVYSAMIPSTTANISGISYVINDAEATKEMMALVEKGQNPGEIVSKLSTQEAIAQDPSVKKNADSSANSSSSGNKSSSSSGNKGTSGGNNSGSGNKGTASGGNSGNSGNSGSGSGSTGPSNGGTASGGNASSGGNGGNSGNASSGGNGGATAPDPGDSGNSGSAGGSNGGTSSGGNSGGDSGSAGGSSGGTTAPDPGPSTGGDTTPDSGPSTGGDAGSGDAGGSGEANKPAGAGGEGN</sequence>
<feature type="compositionally biased region" description="Low complexity" evidence="2">
    <location>
        <begin position="470"/>
        <end position="481"/>
    </location>
</feature>
<dbReference type="Pfam" id="PF03816">
    <property type="entry name" value="LytR_cpsA_psr"/>
    <property type="match status" value="1"/>
</dbReference>
<dbReference type="AlphaFoldDB" id="A0A7W5GPW0"/>
<dbReference type="InterPro" id="IPR004474">
    <property type="entry name" value="LytR_CpsA_psr"/>
</dbReference>
<dbReference type="Gene3D" id="3.40.630.190">
    <property type="entry name" value="LCP protein"/>
    <property type="match status" value="1"/>
</dbReference>
<evidence type="ECO:0000256" key="1">
    <source>
        <dbReference type="ARBA" id="ARBA00006068"/>
    </source>
</evidence>
<name>A0A7W5GPW0_9ACTN</name>
<evidence type="ECO:0000259" key="4">
    <source>
        <dbReference type="Pfam" id="PF03816"/>
    </source>
</evidence>
<comment type="similarity">
    <text evidence="1">Belongs to the LytR/CpsA/Psr (LCP) family.</text>
</comment>
<feature type="domain" description="Cell envelope-related transcriptional attenuator" evidence="4">
    <location>
        <begin position="130"/>
        <end position="280"/>
    </location>
</feature>
<evidence type="ECO:0000256" key="2">
    <source>
        <dbReference type="SAM" id="MobiDB-lite"/>
    </source>
</evidence>
<keyword evidence="3" id="KW-0812">Transmembrane</keyword>
<feature type="compositionally biased region" description="Polar residues" evidence="2">
    <location>
        <begin position="1"/>
        <end position="13"/>
    </location>
</feature>
<dbReference type="EMBL" id="JACHYA010000001">
    <property type="protein sequence ID" value="MBB3170881.1"/>
    <property type="molecule type" value="Genomic_DNA"/>
</dbReference>
<feature type="compositionally biased region" description="Gly residues" evidence="2">
    <location>
        <begin position="531"/>
        <end position="545"/>
    </location>
</feature>
<dbReference type="InterPro" id="IPR050922">
    <property type="entry name" value="LytR/CpsA/Psr_CW_biosynth"/>
</dbReference>
<feature type="compositionally biased region" description="Gly residues" evidence="2">
    <location>
        <begin position="404"/>
        <end position="469"/>
    </location>
</feature>
<feature type="compositionally biased region" description="Pro residues" evidence="2">
    <location>
        <begin position="34"/>
        <end position="46"/>
    </location>
</feature>
<dbReference type="RefSeq" id="WP_161555335.1">
    <property type="nucleotide sequence ID" value="NZ_JACHYA010000001.1"/>
</dbReference>
<evidence type="ECO:0000313" key="6">
    <source>
        <dbReference type="Proteomes" id="UP000530850"/>
    </source>
</evidence>
<dbReference type="Proteomes" id="UP000530850">
    <property type="component" value="Unassembled WGS sequence"/>
</dbReference>
<feature type="compositionally biased region" description="Gly residues" evidence="2">
    <location>
        <begin position="482"/>
        <end position="509"/>
    </location>
</feature>
<dbReference type="PANTHER" id="PTHR33392">
    <property type="entry name" value="POLYISOPRENYL-TEICHOIC ACID--PEPTIDOGLYCAN TEICHOIC ACID TRANSFERASE TAGU"/>
    <property type="match status" value="1"/>
</dbReference>
<accession>A0A7W5GPW0</accession>
<keyword evidence="3" id="KW-1133">Transmembrane helix</keyword>